<dbReference type="InterPro" id="IPR039425">
    <property type="entry name" value="RNA_pol_sigma-70-like"/>
</dbReference>
<organism evidence="8">
    <name type="scientific">hydrothermal vent metagenome</name>
    <dbReference type="NCBI Taxonomy" id="652676"/>
    <lineage>
        <taxon>unclassified sequences</taxon>
        <taxon>metagenomes</taxon>
        <taxon>ecological metagenomes</taxon>
    </lineage>
</organism>
<dbReference type="SUPFAM" id="SSF88946">
    <property type="entry name" value="Sigma2 domain of RNA polymerase sigma factors"/>
    <property type="match status" value="1"/>
</dbReference>
<dbReference type="NCBIfam" id="TIGR02937">
    <property type="entry name" value="sigma70-ECF"/>
    <property type="match status" value="1"/>
</dbReference>
<proteinExistence type="inferred from homology"/>
<dbReference type="GO" id="GO:0003677">
    <property type="term" value="F:DNA binding"/>
    <property type="evidence" value="ECO:0007669"/>
    <property type="project" value="UniProtKB-KW"/>
</dbReference>
<dbReference type="SUPFAM" id="SSF88659">
    <property type="entry name" value="Sigma3 and sigma4 domains of RNA polymerase sigma factors"/>
    <property type="match status" value="1"/>
</dbReference>
<evidence type="ECO:0000313" key="8">
    <source>
        <dbReference type="EMBL" id="VAV98798.1"/>
    </source>
</evidence>
<dbReference type="PANTHER" id="PTHR43133:SF8">
    <property type="entry name" value="RNA POLYMERASE SIGMA FACTOR HI_1459-RELATED"/>
    <property type="match status" value="1"/>
</dbReference>
<dbReference type="InterPro" id="IPR014284">
    <property type="entry name" value="RNA_pol_sigma-70_dom"/>
</dbReference>
<feature type="domain" description="RNA polymerase sigma-70 region 2" evidence="6">
    <location>
        <begin position="25"/>
        <end position="94"/>
    </location>
</feature>
<dbReference type="Pfam" id="PF04542">
    <property type="entry name" value="Sigma70_r2"/>
    <property type="match status" value="1"/>
</dbReference>
<dbReference type="EMBL" id="UOEI01000242">
    <property type="protein sequence ID" value="VAV98798.1"/>
    <property type="molecule type" value="Genomic_DNA"/>
</dbReference>
<dbReference type="InterPro" id="IPR007627">
    <property type="entry name" value="RNA_pol_sigma70_r2"/>
</dbReference>
<dbReference type="PANTHER" id="PTHR43133">
    <property type="entry name" value="RNA POLYMERASE ECF-TYPE SIGMA FACTO"/>
    <property type="match status" value="1"/>
</dbReference>
<dbReference type="Pfam" id="PF08281">
    <property type="entry name" value="Sigma70_r4_2"/>
    <property type="match status" value="1"/>
</dbReference>
<dbReference type="InterPro" id="IPR013249">
    <property type="entry name" value="RNA_pol_sigma70_r4_t2"/>
</dbReference>
<dbReference type="InterPro" id="IPR013324">
    <property type="entry name" value="RNA_pol_sigma_r3/r4-like"/>
</dbReference>
<comment type="similarity">
    <text evidence="1">Belongs to the sigma-70 factor family. ECF subfamily.</text>
</comment>
<sequence>MTLPDQAEIPRMLIDDLDGGFSLMVHVFQPGIYSGAYRLTHHRQDAQEVAQDTFVRAYLALERYDSERIASLQIRPWLWTIALNLCRNRATRAKPTTPLPSEDFVATIDEEPFDHDGWNARLTPLPEPQRTAVVLRHVVDLPISEIVAITQRPEGTVKTDISRGLTRLRKILEMEEAI</sequence>
<evidence type="ECO:0000256" key="3">
    <source>
        <dbReference type="ARBA" id="ARBA00023082"/>
    </source>
</evidence>
<evidence type="ECO:0000256" key="2">
    <source>
        <dbReference type="ARBA" id="ARBA00023015"/>
    </source>
</evidence>
<evidence type="ECO:0000256" key="4">
    <source>
        <dbReference type="ARBA" id="ARBA00023125"/>
    </source>
</evidence>
<accession>A0A3B0SDP7</accession>
<evidence type="ECO:0008006" key="9">
    <source>
        <dbReference type="Google" id="ProtNLM"/>
    </source>
</evidence>
<keyword evidence="5" id="KW-0804">Transcription</keyword>
<reference evidence="8" key="1">
    <citation type="submission" date="2018-06" db="EMBL/GenBank/DDBJ databases">
        <authorList>
            <person name="Zhirakovskaya E."/>
        </authorList>
    </citation>
    <scope>NUCLEOTIDE SEQUENCE</scope>
</reference>
<feature type="domain" description="RNA polymerase sigma factor 70 region 4 type 2" evidence="7">
    <location>
        <begin position="125"/>
        <end position="168"/>
    </location>
</feature>
<name>A0A3B0SDP7_9ZZZZ</name>
<keyword evidence="2" id="KW-0805">Transcription regulation</keyword>
<dbReference type="GO" id="GO:0016987">
    <property type="term" value="F:sigma factor activity"/>
    <property type="evidence" value="ECO:0007669"/>
    <property type="project" value="UniProtKB-KW"/>
</dbReference>
<evidence type="ECO:0000256" key="1">
    <source>
        <dbReference type="ARBA" id="ARBA00010641"/>
    </source>
</evidence>
<dbReference type="GO" id="GO:0006352">
    <property type="term" value="P:DNA-templated transcription initiation"/>
    <property type="evidence" value="ECO:0007669"/>
    <property type="project" value="InterPro"/>
</dbReference>
<keyword evidence="3" id="KW-0731">Sigma factor</keyword>
<dbReference type="InterPro" id="IPR013325">
    <property type="entry name" value="RNA_pol_sigma_r2"/>
</dbReference>
<dbReference type="Gene3D" id="1.10.1740.10">
    <property type="match status" value="1"/>
</dbReference>
<gene>
    <name evidence="8" type="ORF">MNBD_ACTINO01-14</name>
</gene>
<evidence type="ECO:0000259" key="7">
    <source>
        <dbReference type="Pfam" id="PF08281"/>
    </source>
</evidence>
<protein>
    <recommendedName>
        <fullName evidence="9">RNA polymerase sigma factor</fullName>
    </recommendedName>
</protein>
<dbReference type="InterPro" id="IPR036388">
    <property type="entry name" value="WH-like_DNA-bd_sf"/>
</dbReference>
<keyword evidence="4" id="KW-0238">DNA-binding</keyword>
<dbReference type="AlphaFoldDB" id="A0A3B0SDP7"/>
<dbReference type="Gene3D" id="1.10.10.10">
    <property type="entry name" value="Winged helix-like DNA-binding domain superfamily/Winged helix DNA-binding domain"/>
    <property type="match status" value="1"/>
</dbReference>
<evidence type="ECO:0000256" key="5">
    <source>
        <dbReference type="ARBA" id="ARBA00023163"/>
    </source>
</evidence>
<evidence type="ECO:0000259" key="6">
    <source>
        <dbReference type="Pfam" id="PF04542"/>
    </source>
</evidence>